<evidence type="ECO:0008006" key="3">
    <source>
        <dbReference type="Google" id="ProtNLM"/>
    </source>
</evidence>
<evidence type="ECO:0000313" key="1">
    <source>
        <dbReference type="EMBL" id="PZO58043.1"/>
    </source>
</evidence>
<reference evidence="2" key="1">
    <citation type="submission" date="2018-04" db="EMBL/GenBank/DDBJ databases">
        <authorList>
            <person name="Cornet L."/>
        </authorList>
    </citation>
    <scope>NUCLEOTIDE SEQUENCE [LARGE SCALE GENOMIC DNA]</scope>
</reference>
<organism evidence="1 2">
    <name type="scientific">Phormidesmis priestleyi</name>
    <dbReference type="NCBI Taxonomy" id="268141"/>
    <lineage>
        <taxon>Bacteria</taxon>
        <taxon>Bacillati</taxon>
        <taxon>Cyanobacteriota</taxon>
        <taxon>Cyanophyceae</taxon>
        <taxon>Leptolyngbyales</taxon>
        <taxon>Leptolyngbyaceae</taxon>
        <taxon>Phormidesmis</taxon>
    </lineage>
</organism>
<dbReference type="EMBL" id="QBMP01000040">
    <property type="protein sequence ID" value="PZO58043.1"/>
    <property type="molecule type" value="Genomic_DNA"/>
</dbReference>
<proteinExistence type="predicted"/>
<dbReference type="AlphaFoldDB" id="A0A2W4XKU3"/>
<gene>
    <name evidence="1" type="ORF">DCF15_05965</name>
</gene>
<accession>A0A2W4XKU3</accession>
<evidence type="ECO:0000313" key="2">
    <source>
        <dbReference type="Proteomes" id="UP000249794"/>
    </source>
</evidence>
<name>A0A2W4XKU3_9CYAN</name>
<sequence length="226" mass="24431">MNSVLNPVMTSAKSQIKSQIKTQTATGKTIEPIAEVTKYITFKLTDYLFALPSEKILKVVATPSPQQGGLISLGLVQLEQYSIQILDLPQLLALDTVQGIGTVAKGSKAIESVPVSKSASASSSLAKLKGLNKATSKAEALPSKNPPFLMVLQNADQDLLGIAVHEPPDLMDIPDYALKPVPAEKRLSRTLKWVSHVVTYDLGRDRHTLLLLDLSVLLMPQHSQDS</sequence>
<dbReference type="Proteomes" id="UP000249794">
    <property type="component" value="Unassembled WGS sequence"/>
</dbReference>
<protein>
    <recommendedName>
        <fullName evidence="3">CheW-like domain-containing protein</fullName>
    </recommendedName>
</protein>
<comment type="caution">
    <text evidence="1">The sequence shown here is derived from an EMBL/GenBank/DDBJ whole genome shotgun (WGS) entry which is preliminary data.</text>
</comment>
<reference evidence="1 2" key="2">
    <citation type="submission" date="2018-06" db="EMBL/GenBank/DDBJ databases">
        <title>Metagenomic assembly of (sub)arctic Cyanobacteria and their associated microbiome from non-axenic cultures.</title>
        <authorList>
            <person name="Baurain D."/>
        </authorList>
    </citation>
    <scope>NUCLEOTIDE SEQUENCE [LARGE SCALE GENOMIC DNA]</scope>
    <source>
        <strain evidence="1">ULC027bin1</strain>
    </source>
</reference>